<evidence type="ECO:0000256" key="3">
    <source>
        <dbReference type="ARBA" id="ARBA00018504"/>
    </source>
</evidence>
<comment type="similarity">
    <text evidence="2 9">Belongs to the EAF6 family.</text>
</comment>
<evidence type="ECO:0000256" key="9">
    <source>
        <dbReference type="RuleBase" id="RU368022"/>
    </source>
</evidence>
<feature type="compositionally biased region" description="Low complexity" evidence="11">
    <location>
        <begin position="162"/>
        <end position="178"/>
    </location>
</feature>
<evidence type="ECO:0000256" key="2">
    <source>
        <dbReference type="ARBA" id="ARBA00010916"/>
    </source>
</evidence>
<feature type="region of interest" description="Disordered" evidence="11">
    <location>
        <begin position="121"/>
        <end position="237"/>
    </location>
</feature>
<name>A0A136JEL9_9PEZI</name>
<evidence type="ECO:0000256" key="7">
    <source>
        <dbReference type="ARBA" id="ARBA00023163"/>
    </source>
</evidence>
<evidence type="ECO:0000256" key="10">
    <source>
        <dbReference type="SAM" id="Coils"/>
    </source>
</evidence>
<feature type="compositionally biased region" description="Polar residues" evidence="11">
    <location>
        <begin position="1"/>
        <end position="10"/>
    </location>
</feature>
<evidence type="ECO:0000256" key="5">
    <source>
        <dbReference type="ARBA" id="ARBA00023015"/>
    </source>
</evidence>
<keyword evidence="9" id="KW-0234">DNA repair</keyword>
<gene>
    <name evidence="12" type="ORF">Micbo1qcDRAFT_157585</name>
</gene>
<evidence type="ECO:0000256" key="11">
    <source>
        <dbReference type="SAM" id="MobiDB-lite"/>
    </source>
</evidence>
<keyword evidence="5 9" id="KW-0805">Transcription regulation</keyword>
<keyword evidence="8 9" id="KW-0539">Nucleus</keyword>
<keyword evidence="6 10" id="KW-0175">Coiled coil</keyword>
<keyword evidence="9" id="KW-0227">DNA damage</keyword>
<reference evidence="13" key="1">
    <citation type="submission" date="2016-02" db="EMBL/GenBank/DDBJ databases">
        <title>Draft genome sequence of Microdochium bolleyi, a fungal endophyte of beachgrass.</title>
        <authorList>
            <consortium name="DOE Joint Genome Institute"/>
            <person name="David A.S."/>
            <person name="May G."/>
            <person name="Haridas S."/>
            <person name="Lim J."/>
            <person name="Wang M."/>
            <person name="Labutti K."/>
            <person name="Lipzen A."/>
            <person name="Barry K."/>
            <person name="Grigoriev I.V."/>
        </authorList>
    </citation>
    <scope>NUCLEOTIDE SEQUENCE [LARGE SCALE GENOMIC DNA]</scope>
    <source>
        <strain evidence="13">J235TASD1</strain>
    </source>
</reference>
<comment type="subunit">
    <text evidence="9">Component of the NuA4 histone acetyltransferase complex.</text>
</comment>
<dbReference type="InParanoid" id="A0A136JEL9"/>
<sequence length="237" mass="23653">MANTANSENIQPAAPGSAGGAGPGGAGAGPATAAGADQLAAYEQSRKHLKQMLNRQADLKRQLAAHETSILQYETDYLESTPMGNIITGFDNYAKGTSSSVAAQRRRTGLIDQNRVFSRSSISYNPLNPETSEANSSTSTPAATAGTPGSTFNGGVTKDKSGPASEAASGTGASTPAGENGGSKKSGGVAAGGSKKKKKSAAATPVATAGGDGGGDDDSEADVRESKKSRISMGARK</sequence>
<feature type="compositionally biased region" description="Gly residues" evidence="11">
    <location>
        <begin position="17"/>
        <end position="28"/>
    </location>
</feature>
<feature type="region of interest" description="Disordered" evidence="11">
    <location>
        <begin position="1"/>
        <end position="39"/>
    </location>
</feature>
<dbReference type="Pfam" id="PF09340">
    <property type="entry name" value="NuA4"/>
    <property type="match status" value="1"/>
</dbReference>
<dbReference type="GO" id="GO:0006325">
    <property type="term" value="P:chromatin organization"/>
    <property type="evidence" value="ECO:0007669"/>
    <property type="project" value="UniProtKB-KW"/>
</dbReference>
<keyword evidence="4 9" id="KW-0156">Chromatin regulator</keyword>
<feature type="compositionally biased region" description="Low complexity" evidence="11">
    <location>
        <begin position="128"/>
        <end position="151"/>
    </location>
</feature>
<evidence type="ECO:0000256" key="8">
    <source>
        <dbReference type="ARBA" id="ARBA00023242"/>
    </source>
</evidence>
<dbReference type="OrthoDB" id="440324at2759"/>
<comment type="function">
    <text evidence="9">Component of the NuA4 histone acetyltransferase complex which is involved in transcriptional activation of selected genes principally by acetylation of nucleosomal histone H4 and H2A. The NuA4 complex is also involved in DNA repair.</text>
</comment>
<dbReference type="GO" id="GO:0035267">
    <property type="term" value="C:NuA4 histone acetyltransferase complex"/>
    <property type="evidence" value="ECO:0007669"/>
    <property type="project" value="UniProtKB-UniRule"/>
</dbReference>
<evidence type="ECO:0000313" key="12">
    <source>
        <dbReference type="EMBL" id="KXJ95587.1"/>
    </source>
</evidence>
<dbReference type="GO" id="GO:0016740">
    <property type="term" value="F:transferase activity"/>
    <property type="evidence" value="ECO:0007669"/>
    <property type="project" value="UniProtKB-KW"/>
</dbReference>
<comment type="subcellular location">
    <subcellularLocation>
        <location evidence="1 9">Nucleus</location>
    </subcellularLocation>
</comment>
<feature type="compositionally biased region" description="Gly residues" evidence="11">
    <location>
        <begin position="179"/>
        <end position="191"/>
    </location>
</feature>
<accession>A0A136JEL9</accession>
<dbReference type="InterPro" id="IPR015418">
    <property type="entry name" value="Eaf6"/>
</dbReference>
<dbReference type="AlphaFoldDB" id="A0A136JEL9"/>
<evidence type="ECO:0000256" key="6">
    <source>
        <dbReference type="ARBA" id="ARBA00023054"/>
    </source>
</evidence>
<feature type="coiled-coil region" evidence="10">
    <location>
        <begin position="42"/>
        <end position="69"/>
    </location>
</feature>
<dbReference type="STRING" id="196109.A0A136JEL9"/>
<dbReference type="PANTHER" id="PTHR13476">
    <property type="entry name" value="CHROMATIN MODIFICATION-RELATED PROTEIN MEAF6"/>
    <property type="match status" value="1"/>
</dbReference>
<keyword evidence="12" id="KW-0808">Transferase</keyword>
<protein>
    <recommendedName>
        <fullName evidence="3 9">Chromatin modification-related protein EAF6</fullName>
    </recommendedName>
</protein>
<dbReference type="Proteomes" id="UP000070501">
    <property type="component" value="Unassembled WGS sequence"/>
</dbReference>
<proteinExistence type="inferred from homology"/>
<organism evidence="12 13">
    <name type="scientific">Microdochium bolleyi</name>
    <dbReference type="NCBI Taxonomy" id="196109"/>
    <lineage>
        <taxon>Eukaryota</taxon>
        <taxon>Fungi</taxon>
        <taxon>Dikarya</taxon>
        <taxon>Ascomycota</taxon>
        <taxon>Pezizomycotina</taxon>
        <taxon>Sordariomycetes</taxon>
        <taxon>Xylariomycetidae</taxon>
        <taxon>Xylariales</taxon>
        <taxon>Microdochiaceae</taxon>
        <taxon>Microdochium</taxon>
    </lineage>
</organism>
<dbReference type="GO" id="GO:0005634">
    <property type="term" value="C:nucleus"/>
    <property type="evidence" value="ECO:0007669"/>
    <property type="project" value="UniProtKB-SubCell"/>
</dbReference>
<evidence type="ECO:0000256" key="4">
    <source>
        <dbReference type="ARBA" id="ARBA00022853"/>
    </source>
</evidence>
<dbReference type="EMBL" id="KQ964246">
    <property type="protein sequence ID" value="KXJ95587.1"/>
    <property type="molecule type" value="Genomic_DNA"/>
</dbReference>
<keyword evidence="13" id="KW-1185">Reference proteome</keyword>
<dbReference type="GO" id="GO:0006281">
    <property type="term" value="P:DNA repair"/>
    <property type="evidence" value="ECO:0007669"/>
    <property type="project" value="UniProtKB-UniRule"/>
</dbReference>
<evidence type="ECO:0000256" key="1">
    <source>
        <dbReference type="ARBA" id="ARBA00004123"/>
    </source>
</evidence>
<keyword evidence="7 9" id="KW-0804">Transcription</keyword>
<evidence type="ECO:0000313" key="13">
    <source>
        <dbReference type="Proteomes" id="UP000070501"/>
    </source>
</evidence>